<organism evidence="1 2">
    <name type="scientific">Thelonectria olida</name>
    <dbReference type="NCBI Taxonomy" id="1576542"/>
    <lineage>
        <taxon>Eukaryota</taxon>
        <taxon>Fungi</taxon>
        <taxon>Dikarya</taxon>
        <taxon>Ascomycota</taxon>
        <taxon>Pezizomycotina</taxon>
        <taxon>Sordariomycetes</taxon>
        <taxon>Hypocreomycetidae</taxon>
        <taxon>Hypocreales</taxon>
        <taxon>Nectriaceae</taxon>
        <taxon>Thelonectria</taxon>
    </lineage>
</organism>
<name>A0A9P8VWW1_9HYPO</name>
<evidence type="ECO:0000313" key="1">
    <source>
        <dbReference type="EMBL" id="KAH6880458.1"/>
    </source>
</evidence>
<sequence length="562" mass="64667">MEYSHNLDSLCPEVTDIICSVLPTSSLRSLRLVNHHLGAIATKWAFQHIRLGAREGHSDYEHFVKVAQLKTLRPYVREVTCDTWLGPCAEEDSEFNFNLPQDFLRALPLLRCFKNVIAVHLRFSQRTKHVCTSGTDTETDDFRYRVLDTVFNCIAGTWAPETQARLDQKLFGFNFTTNYAVPPSNAAPIPIRELTVSNLADFDDKRLTDSKVFKYVLSMPSLTSLKLCITQQQVDGNCDSEEQPESAIWFREKYDMFENMPHTWLSPSIAANLRSLSLYSKDYWGWNPRMDFRAVLPGDGPESGLPQLRVLALGMYVFSHEWQFEWIASLGRMNGKGGLEEIYLDRCPIMVQARHQAPAGYGTRVVGTDASGNDVSISNEGYYLLDGMEEQDTYDADLTVQDFPLRWHHVLPRWRQTMKALKVFKMGQSSWNFAPRQTLDARRLEQTAPKKPSDEHHLKHLLHHNNFRHFDRPSPPSLTQASKANVAKYRLGTGVDEDQRFRARYIYFDITSGPSEWRDVYWPSRAHPRQPPLGDDVRQRDVDEVSRIMATVDGRRRGFKEV</sequence>
<evidence type="ECO:0008006" key="3">
    <source>
        <dbReference type="Google" id="ProtNLM"/>
    </source>
</evidence>
<accession>A0A9P8VWW1</accession>
<dbReference type="AlphaFoldDB" id="A0A9P8VWW1"/>
<dbReference type="Proteomes" id="UP000777438">
    <property type="component" value="Unassembled WGS sequence"/>
</dbReference>
<dbReference type="EMBL" id="JAGPYM010000026">
    <property type="protein sequence ID" value="KAH6880458.1"/>
    <property type="molecule type" value="Genomic_DNA"/>
</dbReference>
<protein>
    <recommendedName>
        <fullName evidence="3">F-box domain-containing protein</fullName>
    </recommendedName>
</protein>
<dbReference type="PANTHER" id="PTHR42057">
    <property type="entry name" value="F-BOX DOMAIN PROTEIN (AFU_ORTHOLOGUE AFUA_4G00200)"/>
    <property type="match status" value="1"/>
</dbReference>
<gene>
    <name evidence="1" type="ORF">B0T10DRAFT_495440</name>
</gene>
<evidence type="ECO:0000313" key="2">
    <source>
        <dbReference type="Proteomes" id="UP000777438"/>
    </source>
</evidence>
<proteinExistence type="predicted"/>
<dbReference type="OrthoDB" id="3140657at2759"/>
<comment type="caution">
    <text evidence="1">The sequence shown here is derived from an EMBL/GenBank/DDBJ whole genome shotgun (WGS) entry which is preliminary data.</text>
</comment>
<keyword evidence="2" id="KW-1185">Reference proteome</keyword>
<reference evidence="1 2" key="1">
    <citation type="journal article" date="2021" name="Nat. Commun.">
        <title>Genetic determinants of endophytism in the Arabidopsis root mycobiome.</title>
        <authorList>
            <person name="Mesny F."/>
            <person name="Miyauchi S."/>
            <person name="Thiergart T."/>
            <person name="Pickel B."/>
            <person name="Atanasova L."/>
            <person name="Karlsson M."/>
            <person name="Huettel B."/>
            <person name="Barry K.W."/>
            <person name="Haridas S."/>
            <person name="Chen C."/>
            <person name="Bauer D."/>
            <person name="Andreopoulos W."/>
            <person name="Pangilinan J."/>
            <person name="LaButti K."/>
            <person name="Riley R."/>
            <person name="Lipzen A."/>
            <person name="Clum A."/>
            <person name="Drula E."/>
            <person name="Henrissat B."/>
            <person name="Kohler A."/>
            <person name="Grigoriev I.V."/>
            <person name="Martin F.M."/>
            <person name="Hacquard S."/>
        </authorList>
    </citation>
    <scope>NUCLEOTIDE SEQUENCE [LARGE SCALE GENOMIC DNA]</scope>
    <source>
        <strain evidence="1 2">MPI-CAGE-CH-0241</strain>
    </source>
</reference>
<dbReference type="PANTHER" id="PTHR42057:SF2">
    <property type="entry name" value="F-BOX DOMAIN PROTEIN (AFU_ORTHOLOGUE AFUA_4G00200)-RELATED"/>
    <property type="match status" value="1"/>
</dbReference>